<keyword evidence="1" id="KW-0472">Membrane</keyword>
<feature type="transmembrane region" description="Helical" evidence="1">
    <location>
        <begin position="85"/>
        <end position="109"/>
    </location>
</feature>
<accession>A0A238L9H3</accession>
<feature type="transmembrane region" description="Helical" evidence="1">
    <location>
        <begin position="61"/>
        <end position="79"/>
    </location>
</feature>
<evidence type="ECO:0000313" key="3">
    <source>
        <dbReference type="Proteomes" id="UP000201613"/>
    </source>
</evidence>
<evidence type="ECO:0008006" key="4">
    <source>
        <dbReference type="Google" id="ProtNLM"/>
    </source>
</evidence>
<keyword evidence="1" id="KW-1133">Transmembrane helix</keyword>
<feature type="transmembrane region" description="Helical" evidence="1">
    <location>
        <begin position="121"/>
        <end position="142"/>
    </location>
</feature>
<feature type="transmembrane region" description="Helical" evidence="1">
    <location>
        <begin position="166"/>
        <end position="184"/>
    </location>
</feature>
<dbReference type="RefSeq" id="WP_093990530.1">
    <property type="nucleotide sequence ID" value="NZ_FXZK01000001.1"/>
</dbReference>
<dbReference type="Pfam" id="PF09997">
    <property type="entry name" value="DUF2238"/>
    <property type="match status" value="1"/>
</dbReference>
<proteinExistence type="predicted"/>
<dbReference type="Proteomes" id="UP000201613">
    <property type="component" value="Unassembled WGS sequence"/>
</dbReference>
<keyword evidence="3" id="KW-1185">Reference proteome</keyword>
<evidence type="ECO:0000256" key="1">
    <source>
        <dbReference type="SAM" id="Phobius"/>
    </source>
</evidence>
<protein>
    <recommendedName>
        <fullName evidence="4">Inner membrane protein YjdF</fullName>
    </recommendedName>
</protein>
<dbReference type="OrthoDB" id="4966203at2"/>
<gene>
    <name evidence="2" type="ORF">LOM8899_00462</name>
</gene>
<dbReference type="AlphaFoldDB" id="A0A238L9H3"/>
<feature type="transmembrane region" description="Helical" evidence="1">
    <location>
        <begin position="31"/>
        <end position="49"/>
    </location>
</feature>
<organism evidence="2 3">
    <name type="scientific">Flavimaricola marinus</name>
    <dbReference type="NCBI Taxonomy" id="1819565"/>
    <lineage>
        <taxon>Bacteria</taxon>
        <taxon>Pseudomonadati</taxon>
        <taxon>Pseudomonadota</taxon>
        <taxon>Alphaproteobacteria</taxon>
        <taxon>Rhodobacterales</taxon>
        <taxon>Paracoccaceae</taxon>
        <taxon>Flavimaricola</taxon>
    </lineage>
</organism>
<keyword evidence="1" id="KW-0812">Transmembrane</keyword>
<name>A0A238L9H3_9RHOB</name>
<sequence length="214" mass="23828">MLSKASPIVVLIVQIILLAEAVTGLWTQAWSAVFVALATLGLTFLPNRFARFLGIELPRTILTAMVVFIFATLFLGEVADFYERFWWWDVALHFSSALSFGAMGFLLIFMLFEGDRYAAPAWALAALAFCVGLSIGTLWEIFEFTMDQVFGMNMQKSGLIDTMKDLIIDTAGAAIGAFSGYLYLKGRQFGGLGAVLEQFVQANRRFYGKLRKKK</sequence>
<evidence type="ECO:0000313" key="2">
    <source>
        <dbReference type="EMBL" id="SMY06339.1"/>
    </source>
</evidence>
<dbReference type="EMBL" id="FXZK01000001">
    <property type="protein sequence ID" value="SMY06339.1"/>
    <property type="molecule type" value="Genomic_DNA"/>
</dbReference>
<dbReference type="InterPro" id="IPR014509">
    <property type="entry name" value="YjdF-like"/>
</dbReference>
<reference evidence="2 3" key="1">
    <citation type="submission" date="2017-05" db="EMBL/GenBank/DDBJ databases">
        <authorList>
            <person name="Song R."/>
            <person name="Chenine A.L."/>
            <person name="Ruprecht R.M."/>
        </authorList>
    </citation>
    <scope>NUCLEOTIDE SEQUENCE [LARGE SCALE GENOMIC DNA]</scope>
    <source>
        <strain evidence="2 3">CECT 8899</strain>
    </source>
</reference>